<evidence type="ECO:0000256" key="1">
    <source>
        <dbReference type="SAM" id="MobiDB-lite"/>
    </source>
</evidence>
<evidence type="ECO:0000313" key="2">
    <source>
        <dbReference type="EMBL" id="KAK3794500.1"/>
    </source>
</evidence>
<accession>A0AAE1AVF6</accession>
<dbReference type="Proteomes" id="UP001283361">
    <property type="component" value="Unassembled WGS sequence"/>
</dbReference>
<keyword evidence="3" id="KW-1185">Reference proteome</keyword>
<evidence type="ECO:0000313" key="3">
    <source>
        <dbReference type="Proteomes" id="UP001283361"/>
    </source>
</evidence>
<proteinExistence type="predicted"/>
<dbReference type="EMBL" id="JAWDGP010001105">
    <property type="protein sequence ID" value="KAK3794500.1"/>
    <property type="molecule type" value="Genomic_DNA"/>
</dbReference>
<protein>
    <submittedName>
        <fullName evidence="2">Uncharacterized protein</fullName>
    </submittedName>
</protein>
<reference evidence="2" key="1">
    <citation type="journal article" date="2023" name="G3 (Bethesda)">
        <title>A reference genome for the long-term kleptoplast-retaining sea slug Elysia crispata morphotype clarki.</title>
        <authorList>
            <person name="Eastman K.E."/>
            <person name="Pendleton A.L."/>
            <person name="Shaikh M.A."/>
            <person name="Suttiyut T."/>
            <person name="Ogas R."/>
            <person name="Tomko P."/>
            <person name="Gavelis G."/>
            <person name="Widhalm J.R."/>
            <person name="Wisecaver J.H."/>
        </authorList>
    </citation>
    <scope>NUCLEOTIDE SEQUENCE</scope>
    <source>
        <strain evidence="2">ECLA1</strain>
    </source>
</reference>
<gene>
    <name evidence="2" type="ORF">RRG08_003652</name>
</gene>
<name>A0AAE1AVF6_9GAST</name>
<sequence>MHKGLWSGQVKGCFTAMLSHYNSQAYGHFSYTLEVHQQRNNFKVHLSRLRTYHACVAESNRKPRWPTPENPYQTEKQQKSVGPGQESVGASRDLDLSRGQKSTSSVACDRNTQESCFNHHKVCSNQHRSAQLCVAFSLFGTFQSNL</sequence>
<comment type="caution">
    <text evidence="2">The sequence shown here is derived from an EMBL/GenBank/DDBJ whole genome shotgun (WGS) entry which is preliminary data.</text>
</comment>
<organism evidence="2 3">
    <name type="scientific">Elysia crispata</name>
    <name type="common">lettuce slug</name>
    <dbReference type="NCBI Taxonomy" id="231223"/>
    <lineage>
        <taxon>Eukaryota</taxon>
        <taxon>Metazoa</taxon>
        <taxon>Spiralia</taxon>
        <taxon>Lophotrochozoa</taxon>
        <taxon>Mollusca</taxon>
        <taxon>Gastropoda</taxon>
        <taxon>Heterobranchia</taxon>
        <taxon>Euthyneura</taxon>
        <taxon>Panpulmonata</taxon>
        <taxon>Sacoglossa</taxon>
        <taxon>Placobranchoidea</taxon>
        <taxon>Plakobranchidae</taxon>
        <taxon>Elysia</taxon>
    </lineage>
</organism>
<feature type="region of interest" description="Disordered" evidence="1">
    <location>
        <begin position="60"/>
        <end position="106"/>
    </location>
</feature>
<dbReference type="AlphaFoldDB" id="A0AAE1AVF6"/>